<feature type="domain" description="YcaO" evidence="1">
    <location>
        <begin position="81"/>
        <end position="464"/>
    </location>
</feature>
<dbReference type="InterPro" id="IPR027624">
    <property type="entry name" value="TOMM_cyclo_SagD"/>
</dbReference>
<evidence type="ECO:0000313" key="2">
    <source>
        <dbReference type="EMBL" id="KZE10590.1"/>
    </source>
</evidence>
<name>A0AB34XLG5_9MICO</name>
<dbReference type="Proteomes" id="UP000076612">
    <property type="component" value="Unassembled WGS sequence"/>
</dbReference>
<organism evidence="2 3">
    <name type="scientific">Brevibacterium casei</name>
    <dbReference type="NCBI Taxonomy" id="33889"/>
    <lineage>
        <taxon>Bacteria</taxon>
        <taxon>Bacillati</taxon>
        <taxon>Actinomycetota</taxon>
        <taxon>Actinomycetes</taxon>
        <taxon>Micrococcales</taxon>
        <taxon>Brevibacteriaceae</taxon>
        <taxon>Brevibacterium</taxon>
    </lineage>
</organism>
<dbReference type="Gene3D" id="3.30.1330.230">
    <property type="match status" value="1"/>
</dbReference>
<accession>A0AB34XLG5</accession>
<dbReference type="NCBIfam" id="TIGR03604">
    <property type="entry name" value="TOMM_cyclo_SagD"/>
    <property type="match status" value="1"/>
</dbReference>
<sequence>MPTFTETTHHSFAKLPSGKRWSTFEDGMERARLLVSDRVGIVSRVFDKVHDIDDSYCYAIGSETADGEYLIGSTNNKFNGGGAISETGTYLAAIGECVERYSGAWVPWDKLRKTTYMALAQDSTPGVHPGLWNPFHPRQFDDPDFEYRPLTPDVEIHWSSMEDLSTGKQVWVPSQMLYLYPTDPHHERSAVGYATSSGLAFHSTPAEAILGGLYELIERDAFMIAWHSNLSMPLVDVASHPDLSKFMERYVEPSGVEINLVDLTRISTIPSVLAVAINRHTEHAPVALGAAAGPSLLIAAQEAAIECLQTRNWVKAEQRDGNSLDPSPEEMADTIRSFDDHIRFYANDKALDRVDFLISSEERTEVPTAAGFAGATPNEEIATVVSTLNSQGVDVFATDLTSPDVLEARGAVFKVFSPQLQMLDVGFHRRFLGSDRLRTRAHELGLRTADMHFEDFNPLPHPFP</sequence>
<dbReference type="InterPro" id="IPR003776">
    <property type="entry name" value="YcaO-like_dom"/>
</dbReference>
<evidence type="ECO:0000259" key="1">
    <source>
        <dbReference type="PROSITE" id="PS51664"/>
    </source>
</evidence>
<dbReference type="PANTHER" id="PTHR37809">
    <property type="entry name" value="RIBOSOMAL PROTEIN S12 METHYLTHIOTRANSFERASE ACCESSORY FACTOR YCAO"/>
    <property type="match status" value="1"/>
</dbReference>
<dbReference type="Pfam" id="PF02624">
    <property type="entry name" value="YcaO"/>
    <property type="match status" value="1"/>
</dbReference>
<dbReference type="PANTHER" id="PTHR37809:SF1">
    <property type="entry name" value="RIBOSOMAL PROTEIN S12 METHYLTHIOTRANSFERASE ACCESSORY FACTOR YCAO"/>
    <property type="match status" value="1"/>
</dbReference>
<dbReference type="RefSeq" id="WP_063250930.1">
    <property type="nucleotide sequence ID" value="NZ_JALXWD010000119.1"/>
</dbReference>
<proteinExistence type="predicted"/>
<evidence type="ECO:0000313" key="3">
    <source>
        <dbReference type="Proteomes" id="UP000076612"/>
    </source>
</evidence>
<dbReference type="PROSITE" id="PS51664">
    <property type="entry name" value="YCAO"/>
    <property type="match status" value="1"/>
</dbReference>
<dbReference type="AlphaFoldDB" id="A0AB34XLG5"/>
<dbReference type="Gene3D" id="3.30.40.250">
    <property type="match status" value="1"/>
</dbReference>
<gene>
    <name evidence="2" type="ORF">AVW13_16905</name>
</gene>
<protein>
    <recommendedName>
        <fullName evidence="1">YcaO domain-containing protein</fullName>
    </recommendedName>
</protein>
<dbReference type="Gene3D" id="3.30.160.660">
    <property type="match status" value="1"/>
</dbReference>
<comment type="caution">
    <text evidence="2">The sequence shown here is derived from an EMBL/GenBank/DDBJ whole genome shotgun (WGS) entry which is preliminary data.</text>
</comment>
<dbReference type="EMBL" id="LQQR01000073">
    <property type="protein sequence ID" value="KZE10590.1"/>
    <property type="molecule type" value="Genomic_DNA"/>
</dbReference>
<reference evidence="3" key="1">
    <citation type="submission" date="2016-01" db="EMBL/GenBank/DDBJ databases">
        <title>Draft genome of Chromobacterium sp. F49.</title>
        <authorList>
            <person name="Hong K.W."/>
        </authorList>
    </citation>
    <scope>NUCLEOTIDE SEQUENCE [LARGE SCALE GENOMIC DNA]</scope>
    <source>
        <strain evidence="3">M40</strain>
    </source>
</reference>